<proteinExistence type="predicted"/>
<evidence type="ECO:0000313" key="2">
    <source>
        <dbReference type="Proteomes" id="UP001165960"/>
    </source>
</evidence>
<name>A0ACC2TCF3_9FUNG</name>
<dbReference type="Proteomes" id="UP001165960">
    <property type="component" value="Unassembled WGS sequence"/>
</dbReference>
<evidence type="ECO:0000313" key="1">
    <source>
        <dbReference type="EMBL" id="KAJ9072228.1"/>
    </source>
</evidence>
<accession>A0ACC2TCF3</accession>
<sequence length="92" mass="10250">MEPPVTLKLMPASTPNLHQDYTNELFVIAYITLTEVIDTIILATSPWSWPQSCGRPCLQDPQPVCSQKTTGQLPKVVSLTQIATTENQIIPW</sequence>
<organism evidence="1 2">
    <name type="scientific">Entomophthora muscae</name>
    <dbReference type="NCBI Taxonomy" id="34485"/>
    <lineage>
        <taxon>Eukaryota</taxon>
        <taxon>Fungi</taxon>
        <taxon>Fungi incertae sedis</taxon>
        <taxon>Zoopagomycota</taxon>
        <taxon>Entomophthoromycotina</taxon>
        <taxon>Entomophthoromycetes</taxon>
        <taxon>Entomophthorales</taxon>
        <taxon>Entomophthoraceae</taxon>
        <taxon>Entomophthora</taxon>
    </lineage>
</organism>
<reference evidence="1" key="1">
    <citation type="submission" date="2022-04" db="EMBL/GenBank/DDBJ databases">
        <title>Genome of the entomopathogenic fungus Entomophthora muscae.</title>
        <authorList>
            <person name="Elya C."/>
            <person name="Lovett B.R."/>
            <person name="Lee E."/>
            <person name="Macias A.M."/>
            <person name="Hajek A.E."/>
            <person name="De Bivort B.L."/>
            <person name="Kasson M.T."/>
            <person name="De Fine Licht H.H."/>
            <person name="Stajich J.E."/>
        </authorList>
    </citation>
    <scope>NUCLEOTIDE SEQUENCE</scope>
    <source>
        <strain evidence="1">Berkeley</strain>
    </source>
</reference>
<gene>
    <name evidence="1" type="ORF">DSO57_1029747</name>
</gene>
<keyword evidence="2" id="KW-1185">Reference proteome</keyword>
<comment type="caution">
    <text evidence="1">The sequence shown here is derived from an EMBL/GenBank/DDBJ whole genome shotgun (WGS) entry which is preliminary data.</text>
</comment>
<protein>
    <submittedName>
        <fullName evidence="1">Uncharacterized protein</fullName>
    </submittedName>
</protein>
<dbReference type="EMBL" id="QTSX02003039">
    <property type="protein sequence ID" value="KAJ9072228.1"/>
    <property type="molecule type" value="Genomic_DNA"/>
</dbReference>